<comment type="caution">
    <text evidence="2">The sequence shown here is derived from an EMBL/GenBank/DDBJ whole genome shotgun (WGS) entry which is preliminary data.</text>
</comment>
<reference evidence="2 3" key="1">
    <citation type="journal article" date="2022" name="bioRxiv">
        <title>Genomics of Preaxostyla Flagellates Illuminates Evolutionary Transitions and the Path Towards Mitochondrial Loss.</title>
        <authorList>
            <person name="Novak L.V.F."/>
            <person name="Treitli S.C."/>
            <person name="Pyrih J."/>
            <person name="Halakuc P."/>
            <person name="Pipaliya S.V."/>
            <person name="Vacek V."/>
            <person name="Brzon O."/>
            <person name="Soukal P."/>
            <person name="Eme L."/>
            <person name="Dacks J.B."/>
            <person name="Karnkowska A."/>
            <person name="Elias M."/>
            <person name="Hampl V."/>
        </authorList>
    </citation>
    <scope>NUCLEOTIDE SEQUENCE [LARGE SCALE GENOMIC DNA]</scope>
    <source>
        <strain evidence="2">NAU3</strain>
        <tissue evidence="2">Gut</tissue>
    </source>
</reference>
<gene>
    <name evidence="2" type="ORF">BLNAU_23136</name>
</gene>
<accession>A0ABQ9WR35</accession>
<protein>
    <submittedName>
        <fullName evidence="2">Uncharacterized protein</fullName>
    </submittedName>
</protein>
<dbReference type="Proteomes" id="UP001281761">
    <property type="component" value="Unassembled WGS sequence"/>
</dbReference>
<organism evidence="2 3">
    <name type="scientific">Blattamonas nauphoetae</name>
    <dbReference type="NCBI Taxonomy" id="2049346"/>
    <lineage>
        <taxon>Eukaryota</taxon>
        <taxon>Metamonada</taxon>
        <taxon>Preaxostyla</taxon>
        <taxon>Oxymonadida</taxon>
        <taxon>Blattamonas</taxon>
    </lineage>
</organism>
<evidence type="ECO:0000256" key="1">
    <source>
        <dbReference type="SAM" id="Coils"/>
    </source>
</evidence>
<feature type="coiled-coil region" evidence="1">
    <location>
        <begin position="143"/>
        <end position="192"/>
    </location>
</feature>
<keyword evidence="3" id="KW-1185">Reference proteome</keyword>
<evidence type="ECO:0000313" key="2">
    <source>
        <dbReference type="EMBL" id="KAK2941954.1"/>
    </source>
</evidence>
<sequence>MLTGPNPSDLLNQSHPSPQDITIDSILDDLSTCLSRPKEFVNTPKWNQIPLLIKEWKEGKDEDKMFQLLTSLNVVLTEVSLSEIPLHNKRLLHSSLSSLTRSPTLHKRLRLRLGHCLTSLDSIMDGPFVLLATSEVIQTETTLADLTRANTEHSTRIRQLEEEVAVLRQSLLDFEKQKVERREAEEKQKEARYFKISGLGMLLSYDMGDITRSGNTLTRHSAYGWSSLLSVEIGPVVARFSLVLGKNPNEDTQKLEKDPKTGQVESAGLQRSLRLDAYRRGLKTSRPANIYVGLVATKRSAKSLKNCFPELLGGAGWCISSNDPSTCQNNWTTNSKRACWLRSPGQKIVLEADGREGRRTLKLSQNGQAPPTFFSNIPVPFRFAVSMNTQNDSVIVESLEFVREPQVIGGTVEVVMDEEAKVNMSELSEVLYDLDTSPSS</sequence>
<name>A0ABQ9WR35_9EUKA</name>
<evidence type="ECO:0000313" key="3">
    <source>
        <dbReference type="Proteomes" id="UP001281761"/>
    </source>
</evidence>
<keyword evidence="1" id="KW-0175">Coiled coil</keyword>
<proteinExistence type="predicted"/>
<dbReference type="EMBL" id="JARBJD010000447">
    <property type="protein sequence ID" value="KAK2941954.1"/>
    <property type="molecule type" value="Genomic_DNA"/>
</dbReference>